<organism evidence="4 5">
    <name type="scientific">Desulfatitalea alkaliphila</name>
    <dbReference type="NCBI Taxonomy" id="2929485"/>
    <lineage>
        <taxon>Bacteria</taxon>
        <taxon>Pseudomonadati</taxon>
        <taxon>Thermodesulfobacteriota</taxon>
        <taxon>Desulfobacteria</taxon>
        <taxon>Desulfobacterales</taxon>
        <taxon>Desulfosarcinaceae</taxon>
        <taxon>Desulfatitalea</taxon>
    </lineage>
</organism>
<reference evidence="4" key="1">
    <citation type="submission" date="2022-04" db="EMBL/GenBank/DDBJ databases">
        <title>Desulfatitalea alkaliphila sp. nov., a novel anaerobic sulfate-reducing bacterium isolated from terrestrial mud volcano, Taman Peninsula, Russia.</title>
        <authorList>
            <person name="Khomyakova M.A."/>
            <person name="Merkel A.Y."/>
            <person name="Slobodkin A.I."/>
        </authorList>
    </citation>
    <scope>NUCLEOTIDE SEQUENCE</scope>
    <source>
        <strain evidence="4">M08but</strain>
    </source>
</reference>
<proteinExistence type="predicted"/>
<dbReference type="RefSeq" id="WP_246902954.1">
    <property type="nucleotide sequence ID" value="NZ_JALJRB010000002.1"/>
</dbReference>
<protein>
    <submittedName>
        <fullName evidence="4">Response regulator</fullName>
    </submittedName>
</protein>
<sequence>MKILIVDDEMAALTKMKVLLAPYGDCTLSTQAGQALQLCAKAIKAGVPYELITIDIQLGDASGHDLLHAIQTMEARERVTPAKKLMVTASGTKENLLKAHAKGCDGFIVKPTMRDSLEQKMLAMGFAKKGANKSAS</sequence>
<keyword evidence="5" id="KW-1185">Reference proteome</keyword>
<feature type="modified residue" description="4-aspartylphosphate" evidence="2">
    <location>
        <position position="55"/>
    </location>
</feature>
<name>A0AA41R104_9BACT</name>
<dbReference type="InterPro" id="IPR001789">
    <property type="entry name" value="Sig_transdc_resp-reg_receiver"/>
</dbReference>
<comment type="caution">
    <text evidence="4">The sequence shown here is derived from an EMBL/GenBank/DDBJ whole genome shotgun (WGS) entry which is preliminary data.</text>
</comment>
<gene>
    <name evidence="4" type="ORF">MRX98_03270</name>
</gene>
<dbReference type="Proteomes" id="UP001165427">
    <property type="component" value="Unassembled WGS sequence"/>
</dbReference>
<dbReference type="PANTHER" id="PTHR44591">
    <property type="entry name" value="STRESS RESPONSE REGULATOR PROTEIN 1"/>
    <property type="match status" value="1"/>
</dbReference>
<evidence type="ECO:0000313" key="5">
    <source>
        <dbReference type="Proteomes" id="UP001165427"/>
    </source>
</evidence>
<dbReference type="GO" id="GO:0000160">
    <property type="term" value="P:phosphorelay signal transduction system"/>
    <property type="evidence" value="ECO:0007669"/>
    <property type="project" value="InterPro"/>
</dbReference>
<keyword evidence="1 2" id="KW-0597">Phosphoprotein</keyword>
<feature type="domain" description="Response regulatory" evidence="3">
    <location>
        <begin position="2"/>
        <end position="125"/>
    </location>
</feature>
<evidence type="ECO:0000256" key="2">
    <source>
        <dbReference type="PROSITE-ProRule" id="PRU00169"/>
    </source>
</evidence>
<dbReference type="SMART" id="SM00448">
    <property type="entry name" value="REC"/>
    <property type="match status" value="1"/>
</dbReference>
<dbReference type="Pfam" id="PF00072">
    <property type="entry name" value="Response_reg"/>
    <property type="match status" value="1"/>
</dbReference>
<evidence type="ECO:0000256" key="1">
    <source>
        <dbReference type="ARBA" id="ARBA00022553"/>
    </source>
</evidence>
<dbReference type="InterPro" id="IPR011006">
    <property type="entry name" value="CheY-like_superfamily"/>
</dbReference>
<dbReference type="Gene3D" id="3.40.50.2300">
    <property type="match status" value="1"/>
</dbReference>
<dbReference type="EMBL" id="JALJRB010000002">
    <property type="protein sequence ID" value="MCJ8499581.1"/>
    <property type="molecule type" value="Genomic_DNA"/>
</dbReference>
<evidence type="ECO:0000313" key="4">
    <source>
        <dbReference type="EMBL" id="MCJ8499581.1"/>
    </source>
</evidence>
<dbReference type="InterPro" id="IPR050595">
    <property type="entry name" value="Bact_response_regulator"/>
</dbReference>
<dbReference type="PROSITE" id="PS50110">
    <property type="entry name" value="RESPONSE_REGULATORY"/>
    <property type="match status" value="1"/>
</dbReference>
<dbReference type="SUPFAM" id="SSF52172">
    <property type="entry name" value="CheY-like"/>
    <property type="match status" value="1"/>
</dbReference>
<dbReference type="PANTHER" id="PTHR44591:SF3">
    <property type="entry name" value="RESPONSE REGULATORY DOMAIN-CONTAINING PROTEIN"/>
    <property type="match status" value="1"/>
</dbReference>
<evidence type="ECO:0000259" key="3">
    <source>
        <dbReference type="PROSITE" id="PS50110"/>
    </source>
</evidence>
<dbReference type="AlphaFoldDB" id="A0AA41R104"/>
<accession>A0AA41R104</accession>